<dbReference type="PANTHER" id="PTHR34606">
    <property type="entry name" value="BON DOMAIN-CONTAINING PROTEIN"/>
    <property type="match status" value="1"/>
</dbReference>
<evidence type="ECO:0000256" key="1">
    <source>
        <dbReference type="SAM" id="SignalP"/>
    </source>
</evidence>
<feature type="domain" description="BON" evidence="2">
    <location>
        <begin position="31"/>
        <end position="99"/>
    </location>
</feature>
<dbReference type="Proteomes" id="UP000237222">
    <property type="component" value="Unassembled WGS sequence"/>
</dbReference>
<feature type="signal peptide" evidence="1">
    <location>
        <begin position="1"/>
        <end position="23"/>
    </location>
</feature>
<dbReference type="EMBL" id="PQGG01000003">
    <property type="protein sequence ID" value="POP54553.1"/>
    <property type="molecule type" value="Genomic_DNA"/>
</dbReference>
<dbReference type="PROSITE" id="PS50914">
    <property type="entry name" value="BON"/>
    <property type="match status" value="2"/>
</dbReference>
<reference evidence="4 6" key="2">
    <citation type="submission" date="2018-10" db="EMBL/GenBank/DDBJ databases">
        <title>Draft genome sequence of Zhongshania sp. DSW25-10.</title>
        <authorList>
            <person name="Oh J."/>
        </authorList>
    </citation>
    <scope>NUCLEOTIDE SEQUENCE [LARGE SCALE GENOMIC DNA]</scope>
    <source>
        <strain evidence="4 6">DSW25-10</strain>
    </source>
</reference>
<feature type="domain" description="BON" evidence="2">
    <location>
        <begin position="117"/>
        <end position="185"/>
    </location>
</feature>
<reference evidence="3" key="1">
    <citation type="submission" date="2018-01" db="EMBL/GenBank/DDBJ databases">
        <authorList>
            <person name="Yu X.-D."/>
        </authorList>
    </citation>
    <scope>NUCLEOTIDE SEQUENCE</scope>
    <source>
        <strain evidence="3">ZX-21</strain>
    </source>
</reference>
<evidence type="ECO:0000313" key="6">
    <source>
        <dbReference type="Proteomes" id="UP000274695"/>
    </source>
</evidence>
<evidence type="ECO:0000313" key="4">
    <source>
        <dbReference type="EMBL" id="RNL59507.1"/>
    </source>
</evidence>
<protein>
    <submittedName>
        <fullName evidence="3">BON domain-containing protein</fullName>
    </submittedName>
</protein>
<dbReference type="Proteomes" id="UP000274695">
    <property type="component" value="Unassembled WGS sequence"/>
</dbReference>
<proteinExistence type="predicted"/>
<dbReference type="RefSeq" id="WP_103682596.1">
    <property type="nucleotide sequence ID" value="NZ_PQGG01000003.1"/>
</dbReference>
<comment type="caution">
    <text evidence="3">The sequence shown here is derived from an EMBL/GenBank/DDBJ whole genome shotgun (WGS) entry which is preliminary data.</text>
</comment>
<accession>A0A2S4HKN9</accession>
<dbReference type="Gene3D" id="3.30.1340.30">
    <property type="match status" value="2"/>
</dbReference>
<dbReference type="Pfam" id="PF04972">
    <property type="entry name" value="BON"/>
    <property type="match status" value="2"/>
</dbReference>
<dbReference type="AlphaFoldDB" id="A0A2S4HKN9"/>
<dbReference type="PANTHER" id="PTHR34606:SF15">
    <property type="entry name" value="BON DOMAIN-CONTAINING PROTEIN"/>
    <property type="match status" value="1"/>
</dbReference>
<organism evidence="3 5">
    <name type="scientific">Zhongshania marina</name>
    <dbReference type="NCBI Taxonomy" id="2304603"/>
    <lineage>
        <taxon>Bacteria</taxon>
        <taxon>Pseudomonadati</taxon>
        <taxon>Pseudomonadota</taxon>
        <taxon>Gammaproteobacteria</taxon>
        <taxon>Cellvibrionales</taxon>
        <taxon>Spongiibacteraceae</taxon>
        <taxon>Zhongshania</taxon>
    </lineage>
</organism>
<name>A0A2S4HKN9_9GAMM</name>
<sequence>MTIKKTLASAIVLSSISITPVLANDWQGKTNDAWLDGKIETALMLNSELNNFTIDTDVKQSKVTLKGTVNSEIEKDLAGQIAENVDGVNSVDNQLKVDKNYSSKAEETGKKFSRTWHDISTTAGINIKYAANDDIEATSIDVDTKNGVVVLSGTVKSDTAHDLAIEIAKGFDHVNDVKDNLTVVN</sequence>
<feature type="chain" id="PRO_5015738880" evidence="1">
    <location>
        <begin position="24"/>
        <end position="185"/>
    </location>
</feature>
<gene>
    <name evidence="3" type="ORF">C0068_00790</name>
    <name evidence="4" type="ORF">D0911_15505</name>
</gene>
<keyword evidence="1" id="KW-0732">Signal</keyword>
<dbReference type="EMBL" id="RHGB01000020">
    <property type="protein sequence ID" value="RNL59507.1"/>
    <property type="molecule type" value="Genomic_DNA"/>
</dbReference>
<dbReference type="OrthoDB" id="5733310at2"/>
<dbReference type="InterPro" id="IPR051686">
    <property type="entry name" value="Lipoprotein_DolP"/>
</dbReference>
<dbReference type="InterPro" id="IPR014004">
    <property type="entry name" value="Transpt-assoc_nodulatn_dom_bac"/>
</dbReference>
<evidence type="ECO:0000259" key="2">
    <source>
        <dbReference type="PROSITE" id="PS50914"/>
    </source>
</evidence>
<keyword evidence="6" id="KW-1185">Reference proteome</keyword>
<dbReference type="InterPro" id="IPR007055">
    <property type="entry name" value="BON_dom"/>
</dbReference>
<dbReference type="SMART" id="SM00749">
    <property type="entry name" value="BON"/>
    <property type="match status" value="2"/>
</dbReference>
<evidence type="ECO:0000313" key="3">
    <source>
        <dbReference type="EMBL" id="POP54553.1"/>
    </source>
</evidence>
<evidence type="ECO:0000313" key="5">
    <source>
        <dbReference type="Proteomes" id="UP000237222"/>
    </source>
</evidence>